<sequence length="541" mass="61355">MNPISMITLLIVDDEAEIRSGLRSIIPWEDYSITLIGTAANGAEALDKIRYYEPDIVITDIQMPGMSGLELVRRAKEEQFDCSFVILSGYDEFEYARNAIRYGVKEYLLKPISIRDLTELIQNLKEEILSKRDYHSDQLSTLKKLRKAQISLRKQNLIPQLLRGELSSPELNKVIEEYDLPIRDKESCAVLIQAFSTYQYTEETIELGANTLAPLMEVLDNELSGLPALISDYPPAGLVLIVNLPFQSDQWNSLDKMLNYHINRINIDGLVRVTAAIGKPAPSLRSISASFQDARQIISWHIYPETGSVLDSSVLDTGQPAVIMPGDDLFEAVLKDDRDDIQIHFKHYLDKLTTPNLPPPSYLYSMCNYLIITMQSQLSRYLDGPPKSYTGNSFAALQSLNSLEDIQTFMIKILSGFAEELAVSQAAKNDPLIQKALDYINKNLLKNPRTEDVCNYLGLSKSYFSTYFKNKTQLNFRDYTLDLKINYAQEQLKFQEHTSGEVSLLLGYEDYRSFSRAFKARTGLTPSEYQKQFAAGERSSP</sequence>
<dbReference type="Gene3D" id="1.10.10.60">
    <property type="entry name" value="Homeodomain-like"/>
    <property type="match status" value="2"/>
</dbReference>
<protein>
    <recommendedName>
        <fullName evidence="2">Stage 0 sporulation protein A homolog</fullName>
    </recommendedName>
</protein>
<evidence type="ECO:0000259" key="11">
    <source>
        <dbReference type="PROSITE" id="PS01124"/>
    </source>
</evidence>
<evidence type="ECO:0000256" key="5">
    <source>
        <dbReference type="ARBA" id="ARBA00023012"/>
    </source>
</evidence>
<evidence type="ECO:0000313" key="13">
    <source>
        <dbReference type="EMBL" id="RFZ76329.1"/>
    </source>
</evidence>
<dbReference type="PROSITE" id="PS50110">
    <property type="entry name" value="RESPONSE_REGULATORY"/>
    <property type="match status" value="1"/>
</dbReference>
<feature type="modified residue" description="4-aspartylphosphate" evidence="10">
    <location>
        <position position="60"/>
    </location>
</feature>
<organism evidence="13 14">
    <name type="scientific">Lacrimispora amygdalina</name>
    <dbReference type="NCBI Taxonomy" id="253257"/>
    <lineage>
        <taxon>Bacteria</taxon>
        <taxon>Bacillati</taxon>
        <taxon>Bacillota</taxon>
        <taxon>Clostridia</taxon>
        <taxon>Lachnospirales</taxon>
        <taxon>Lachnospiraceae</taxon>
        <taxon>Lacrimispora</taxon>
    </lineage>
</organism>
<keyword evidence="4 10" id="KW-0597">Phosphoprotein</keyword>
<reference evidence="13 14" key="1">
    <citation type="submission" date="2018-07" db="EMBL/GenBank/DDBJ databases">
        <title>New species, Clostridium PI-S10-A1B.</title>
        <authorList>
            <person name="Krishna G."/>
            <person name="Summeta K."/>
            <person name="Shikha S."/>
            <person name="Prabhu P.B."/>
            <person name="Suresh K."/>
        </authorList>
    </citation>
    <scope>NUCLEOTIDE SEQUENCE [LARGE SCALE GENOMIC DNA]</scope>
    <source>
        <strain evidence="13 14">PI-S10-A1B</strain>
    </source>
</reference>
<dbReference type="GO" id="GO:0000160">
    <property type="term" value="P:phosphorelay signal transduction system"/>
    <property type="evidence" value="ECO:0007669"/>
    <property type="project" value="UniProtKB-KW"/>
</dbReference>
<dbReference type="PANTHER" id="PTHR42713">
    <property type="entry name" value="HISTIDINE KINASE-RELATED"/>
    <property type="match status" value="1"/>
</dbReference>
<dbReference type="SMART" id="SM00342">
    <property type="entry name" value="HTH_ARAC"/>
    <property type="match status" value="1"/>
</dbReference>
<feature type="domain" description="HTH araC/xylS-type" evidence="11">
    <location>
        <begin position="434"/>
        <end position="532"/>
    </location>
</feature>
<evidence type="ECO:0000256" key="3">
    <source>
        <dbReference type="ARBA" id="ARBA00022490"/>
    </source>
</evidence>
<dbReference type="SUPFAM" id="SSF46689">
    <property type="entry name" value="Homeodomain-like"/>
    <property type="match status" value="2"/>
</dbReference>
<dbReference type="Pfam" id="PF00072">
    <property type="entry name" value="Response_reg"/>
    <property type="match status" value="1"/>
</dbReference>
<evidence type="ECO:0000256" key="6">
    <source>
        <dbReference type="ARBA" id="ARBA00023015"/>
    </source>
</evidence>
<dbReference type="GO" id="GO:0003700">
    <property type="term" value="F:DNA-binding transcription factor activity"/>
    <property type="evidence" value="ECO:0007669"/>
    <property type="project" value="InterPro"/>
</dbReference>
<evidence type="ECO:0000256" key="9">
    <source>
        <dbReference type="ARBA" id="ARBA00024867"/>
    </source>
</evidence>
<dbReference type="InterPro" id="IPR009057">
    <property type="entry name" value="Homeodomain-like_sf"/>
</dbReference>
<dbReference type="RefSeq" id="WP_117419519.1">
    <property type="nucleotide sequence ID" value="NZ_QOHO01000094.1"/>
</dbReference>
<name>A0A3E2N5Q0_9FIRM</name>
<evidence type="ECO:0000256" key="2">
    <source>
        <dbReference type="ARBA" id="ARBA00018672"/>
    </source>
</evidence>
<keyword evidence="8" id="KW-0804">Transcription</keyword>
<keyword evidence="7" id="KW-0238">DNA-binding</keyword>
<feature type="domain" description="Response regulatory" evidence="12">
    <location>
        <begin position="8"/>
        <end position="125"/>
    </location>
</feature>
<dbReference type="InterPro" id="IPR011006">
    <property type="entry name" value="CheY-like_superfamily"/>
</dbReference>
<comment type="caution">
    <text evidence="13">The sequence shown here is derived from an EMBL/GenBank/DDBJ whole genome shotgun (WGS) entry which is preliminary data.</text>
</comment>
<dbReference type="AlphaFoldDB" id="A0A3E2N5Q0"/>
<dbReference type="Pfam" id="PF12833">
    <property type="entry name" value="HTH_18"/>
    <property type="match status" value="1"/>
</dbReference>
<dbReference type="CDD" id="cd17536">
    <property type="entry name" value="REC_YesN-like"/>
    <property type="match status" value="1"/>
</dbReference>
<evidence type="ECO:0000256" key="8">
    <source>
        <dbReference type="ARBA" id="ARBA00023163"/>
    </source>
</evidence>
<dbReference type="PANTHER" id="PTHR42713:SF3">
    <property type="entry name" value="TRANSCRIPTIONAL REGULATORY PROTEIN HPTR"/>
    <property type="match status" value="1"/>
</dbReference>
<evidence type="ECO:0000256" key="7">
    <source>
        <dbReference type="ARBA" id="ARBA00023125"/>
    </source>
</evidence>
<dbReference type="GO" id="GO:0005737">
    <property type="term" value="C:cytoplasm"/>
    <property type="evidence" value="ECO:0007669"/>
    <property type="project" value="UniProtKB-SubCell"/>
</dbReference>
<comment type="function">
    <text evidence="9">May play the central regulatory role in sporulation. It may be an element of the effector pathway responsible for the activation of sporulation genes in response to nutritional stress. Spo0A may act in concert with spo0H (a sigma factor) to control the expression of some genes that are critical to the sporulation process.</text>
</comment>
<dbReference type="OrthoDB" id="384217at2"/>
<evidence type="ECO:0000313" key="14">
    <source>
        <dbReference type="Proteomes" id="UP000260680"/>
    </source>
</evidence>
<evidence type="ECO:0000256" key="4">
    <source>
        <dbReference type="ARBA" id="ARBA00022553"/>
    </source>
</evidence>
<gene>
    <name evidence="13" type="ORF">DS742_24255</name>
</gene>
<proteinExistence type="predicted"/>
<keyword evidence="6" id="KW-0805">Transcription regulation</keyword>
<dbReference type="SMART" id="SM00448">
    <property type="entry name" value="REC"/>
    <property type="match status" value="1"/>
</dbReference>
<evidence type="ECO:0000259" key="12">
    <source>
        <dbReference type="PROSITE" id="PS50110"/>
    </source>
</evidence>
<dbReference type="Proteomes" id="UP000260680">
    <property type="component" value="Unassembled WGS sequence"/>
</dbReference>
<comment type="subcellular location">
    <subcellularLocation>
        <location evidence="1">Cytoplasm</location>
    </subcellularLocation>
</comment>
<evidence type="ECO:0000256" key="1">
    <source>
        <dbReference type="ARBA" id="ARBA00004496"/>
    </source>
</evidence>
<dbReference type="InterPro" id="IPR051552">
    <property type="entry name" value="HptR"/>
</dbReference>
<dbReference type="InterPro" id="IPR001789">
    <property type="entry name" value="Sig_transdc_resp-reg_receiver"/>
</dbReference>
<dbReference type="SUPFAM" id="SSF52172">
    <property type="entry name" value="CheY-like"/>
    <property type="match status" value="1"/>
</dbReference>
<dbReference type="PROSITE" id="PS01124">
    <property type="entry name" value="HTH_ARAC_FAMILY_2"/>
    <property type="match status" value="1"/>
</dbReference>
<dbReference type="Gene3D" id="3.40.50.2300">
    <property type="match status" value="1"/>
</dbReference>
<accession>A0A3E2N5Q0</accession>
<dbReference type="GO" id="GO:0043565">
    <property type="term" value="F:sequence-specific DNA binding"/>
    <property type="evidence" value="ECO:0007669"/>
    <property type="project" value="InterPro"/>
</dbReference>
<keyword evidence="5" id="KW-0902">Two-component regulatory system</keyword>
<dbReference type="InterPro" id="IPR018060">
    <property type="entry name" value="HTH_AraC"/>
</dbReference>
<dbReference type="EMBL" id="QOHO01000094">
    <property type="protein sequence ID" value="RFZ76329.1"/>
    <property type="molecule type" value="Genomic_DNA"/>
</dbReference>
<evidence type="ECO:0000256" key="10">
    <source>
        <dbReference type="PROSITE-ProRule" id="PRU00169"/>
    </source>
</evidence>
<keyword evidence="3" id="KW-0963">Cytoplasm</keyword>